<dbReference type="GO" id="GO:0006950">
    <property type="term" value="P:response to stress"/>
    <property type="evidence" value="ECO:0007669"/>
    <property type="project" value="UniProtKB-ARBA"/>
</dbReference>
<dbReference type="PANTHER" id="PTHR12356">
    <property type="entry name" value="NUCLEAR MOVEMENT PROTEIN NUDC"/>
    <property type="match status" value="1"/>
</dbReference>
<dbReference type="GO" id="GO:0051082">
    <property type="term" value="F:unfolded protein binding"/>
    <property type="evidence" value="ECO:0007669"/>
    <property type="project" value="TreeGrafter"/>
</dbReference>
<dbReference type="InterPro" id="IPR037898">
    <property type="entry name" value="NudC_fam"/>
</dbReference>
<sequence length="199" mass="22220">MEQPEGERVARKMLALETVVGRELALEVKVVNVIVALEAKVVTAEDGRVVNVIVALEAKVELYQPVKAGDCFWNIGRDNKDGDTLSILLTKQNQKEWWKSMIKGDPEVDLRNMKPSKLPDLDPEIRQTIEKIIIEHHRRAMGLATSDEIQQEDLLQDLLAQATCNWYTGLRALTTAFLAAQGGFGIARQWTNITSAKVG</sequence>
<evidence type="ECO:0000313" key="2">
    <source>
        <dbReference type="Proteomes" id="UP000479710"/>
    </source>
</evidence>
<keyword evidence="2" id="KW-1185">Reference proteome</keyword>
<dbReference type="PANTHER" id="PTHR12356:SF3">
    <property type="entry name" value="NUCLEAR MIGRATION PROTEIN NUDC"/>
    <property type="match status" value="1"/>
</dbReference>
<dbReference type="EMBL" id="SPHZ02000001">
    <property type="protein sequence ID" value="KAF0935226.1"/>
    <property type="molecule type" value="Genomic_DNA"/>
</dbReference>
<protein>
    <recommendedName>
        <fullName evidence="3">CS domain-containing protein</fullName>
    </recommendedName>
</protein>
<name>A0A6G1FE52_9ORYZ</name>
<evidence type="ECO:0008006" key="3">
    <source>
        <dbReference type="Google" id="ProtNLM"/>
    </source>
</evidence>
<reference evidence="1 2" key="1">
    <citation type="submission" date="2019-11" db="EMBL/GenBank/DDBJ databases">
        <title>Whole genome sequence of Oryza granulata.</title>
        <authorList>
            <person name="Li W."/>
        </authorList>
    </citation>
    <scope>NUCLEOTIDE SEQUENCE [LARGE SCALE GENOMIC DNA]</scope>
    <source>
        <strain evidence="2">cv. Menghai</strain>
        <tissue evidence="1">Leaf</tissue>
    </source>
</reference>
<comment type="caution">
    <text evidence="1">The sequence shown here is derived from an EMBL/GenBank/DDBJ whole genome shotgun (WGS) entry which is preliminary data.</text>
</comment>
<accession>A0A6G1FE52</accession>
<organism evidence="1 2">
    <name type="scientific">Oryza meyeriana var. granulata</name>
    <dbReference type="NCBI Taxonomy" id="110450"/>
    <lineage>
        <taxon>Eukaryota</taxon>
        <taxon>Viridiplantae</taxon>
        <taxon>Streptophyta</taxon>
        <taxon>Embryophyta</taxon>
        <taxon>Tracheophyta</taxon>
        <taxon>Spermatophyta</taxon>
        <taxon>Magnoliopsida</taxon>
        <taxon>Liliopsida</taxon>
        <taxon>Poales</taxon>
        <taxon>Poaceae</taxon>
        <taxon>BOP clade</taxon>
        <taxon>Oryzoideae</taxon>
        <taxon>Oryzeae</taxon>
        <taxon>Oryzinae</taxon>
        <taxon>Oryza</taxon>
        <taxon>Oryza meyeriana</taxon>
    </lineage>
</organism>
<dbReference type="GO" id="GO:0005737">
    <property type="term" value="C:cytoplasm"/>
    <property type="evidence" value="ECO:0007669"/>
    <property type="project" value="TreeGrafter"/>
</dbReference>
<proteinExistence type="predicted"/>
<dbReference type="AlphaFoldDB" id="A0A6G1FE52"/>
<evidence type="ECO:0000313" key="1">
    <source>
        <dbReference type="EMBL" id="KAF0935226.1"/>
    </source>
</evidence>
<gene>
    <name evidence="1" type="ORF">E2562_031263</name>
</gene>
<dbReference type="GO" id="GO:0006457">
    <property type="term" value="P:protein folding"/>
    <property type="evidence" value="ECO:0007669"/>
    <property type="project" value="TreeGrafter"/>
</dbReference>
<dbReference type="InterPro" id="IPR008978">
    <property type="entry name" value="HSP20-like_chaperone"/>
</dbReference>
<dbReference type="SUPFAM" id="SSF49764">
    <property type="entry name" value="HSP20-like chaperones"/>
    <property type="match status" value="1"/>
</dbReference>
<dbReference type="Proteomes" id="UP000479710">
    <property type="component" value="Unassembled WGS sequence"/>
</dbReference>
<dbReference type="Gene3D" id="2.60.40.790">
    <property type="match status" value="1"/>
</dbReference>
<dbReference type="OrthoDB" id="416217at2759"/>